<feature type="compositionally biased region" description="Basic and acidic residues" evidence="2">
    <location>
        <begin position="108"/>
        <end position="127"/>
    </location>
</feature>
<accession>A0AAN9LX32</accession>
<dbReference type="GO" id="GO:0005634">
    <property type="term" value="C:nucleus"/>
    <property type="evidence" value="ECO:0007669"/>
    <property type="project" value="TreeGrafter"/>
</dbReference>
<feature type="region of interest" description="Disordered" evidence="2">
    <location>
        <begin position="101"/>
        <end position="127"/>
    </location>
</feature>
<feature type="compositionally biased region" description="Basic and acidic residues" evidence="2">
    <location>
        <begin position="257"/>
        <end position="266"/>
    </location>
</feature>
<dbReference type="EMBL" id="JAYMYR010000009">
    <property type="protein sequence ID" value="KAK7341228.1"/>
    <property type="molecule type" value="Genomic_DNA"/>
</dbReference>
<dbReference type="Pfam" id="PF09184">
    <property type="entry name" value="PPP4R2"/>
    <property type="match status" value="1"/>
</dbReference>
<reference evidence="3 4" key="1">
    <citation type="submission" date="2024-01" db="EMBL/GenBank/DDBJ databases">
        <title>The genomes of 5 underutilized Papilionoideae crops provide insights into root nodulation and disease resistanc.</title>
        <authorList>
            <person name="Jiang F."/>
        </authorList>
    </citation>
    <scope>NUCLEOTIDE SEQUENCE [LARGE SCALE GENOMIC DNA]</scope>
    <source>
        <strain evidence="3">JINMINGXINNONG_FW02</strain>
        <tissue evidence="3">Leaves</tissue>
    </source>
</reference>
<dbReference type="GO" id="GO:0005737">
    <property type="term" value="C:cytoplasm"/>
    <property type="evidence" value="ECO:0007669"/>
    <property type="project" value="TreeGrafter"/>
</dbReference>
<dbReference type="Proteomes" id="UP001374584">
    <property type="component" value="Unassembled WGS sequence"/>
</dbReference>
<keyword evidence="4" id="KW-1185">Reference proteome</keyword>
<dbReference type="GO" id="GO:0019888">
    <property type="term" value="F:protein phosphatase regulator activity"/>
    <property type="evidence" value="ECO:0007669"/>
    <property type="project" value="InterPro"/>
</dbReference>
<evidence type="ECO:0000256" key="2">
    <source>
        <dbReference type="SAM" id="MobiDB-lite"/>
    </source>
</evidence>
<proteinExistence type="inferred from homology"/>
<sequence>MCAIKKAQVEEVHWINSNRQSPTNAHTHLDAVPPLTATEAATQNNLLKPLVTTEVCIFISHPMHFQRTATVSNFGQGIDHFRYLFQFHFMETQPHEILQQPPISSNEAHNDDASNHRDAERNQDVSREEVVQTLQVIASTGKFWHDWDKLKSMLSFQLKQVLSEYPEAKLMSEQQYASMGESYIELVNKLDEALTCFMEGPPFTLQRLCEILLDAKNIYPNLSKLALALEKNLLVTSTLTICTDPYPEATAKVPVDQEKANEKQNEQSDSAQNGVEPQVPDKDEVKDVVMTEADVGDDMTIDMEAFEGHKLSETNSEPIANSL</sequence>
<feature type="compositionally biased region" description="Basic and acidic residues" evidence="2">
    <location>
        <begin position="279"/>
        <end position="289"/>
    </location>
</feature>
<evidence type="ECO:0000256" key="1">
    <source>
        <dbReference type="ARBA" id="ARBA00009207"/>
    </source>
</evidence>
<organism evidence="3 4">
    <name type="scientific">Phaseolus coccineus</name>
    <name type="common">Scarlet runner bean</name>
    <name type="synonym">Phaseolus multiflorus</name>
    <dbReference type="NCBI Taxonomy" id="3886"/>
    <lineage>
        <taxon>Eukaryota</taxon>
        <taxon>Viridiplantae</taxon>
        <taxon>Streptophyta</taxon>
        <taxon>Embryophyta</taxon>
        <taxon>Tracheophyta</taxon>
        <taxon>Spermatophyta</taxon>
        <taxon>Magnoliopsida</taxon>
        <taxon>eudicotyledons</taxon>
        <taxon>Gunneridae</taxon>
        <taxon>Pentapetalae</taxon>
        <taxon>rosids</taxon>
        <taxon>fabids</taxon>
        <taxon>Fabales</taxon>
        <taxon>Fabaceae</taxon>
        <taxon>Papilionoideae</taxon>
        <taxon>50 kb inversion clade</taxon>
        <taxon>NPAAA clade</taxon>
        <taxon>indigoferoid/millettioid clade</taxon>
        <taxon>Phaseoleae</taxon>
        <taxon>Phaseolus</taxon>
    </lineage>
</organism>
<evidence type="ECO:0000313" key="4">
    <source>
        <dbReference type="Proteomes" id="UP001374584"/>
    </source>
</evidence>
<gene>
    <name evidence="3" type="ORF">VNO80_24154</name>
</gene>
<dbReference type="InterPro" id="IPR015267">
    <property type="entry name" value="PPP4R2"/>
</dbReference>
<feature type="compositionally biased region" description="Acidic residues" evidence="2">
    <location>
        <begin position="294"/>
        <end position="305"/>
    </location>
</feature>
<evidence type="ECO:0000313" key="3">
    <source>
        <dbReference type="EMBL" id="KAK7341228.1"/>
    </source>
</evidence>
<dbReference type="PANTHER" id="PTHR16487">
    <property type="entry name" value="PPP4R2-RELATED PROTEIN"/>
    <property type="match status" value="1"/>
</dbReference>
<protein>
    <recommendedName>
        <fullName evidence="5">Serine/threonine-protein phosphatase 4 regulatory subunit 2</fullName>
    </recommendedName>
</protein>
<comment type="caution">
    <text evidence="3">The sequence shown here is derived from an EMBL/GenBank/DDBJ whole genome shotgun (WGS) entry which is preliminary data.</text>
</comment>
<feature type="compositionally biased region" description="Polar residues" evidence="2">
    <location>
        <begin position="313"/>
        <end position="323"/>
    </location>
</feature>
<name>A0AAN9LX32_PHACN</name>
<comment type="similarity">
    <text evidence="1">Belongs to the PPP4R2 family.</text>
</comment>
<feature type="region of interest" description="Disordered" evidence="2">
    <location>
        <begin position="257"/>
        <end position="323"/>
    </location>
</feature>
<dbReference type="PANTHER" id="PTHR16487:SF0">
    <property type="entry name" value="PROTEIN PHOSPHATASE 4 REGULATORY SUBUNIT 2-RELATED"/>
    <property type="match status" value="1"/>
</dbReference>
<evidence type="ECO:0008006" key="5">
    <source>
        <dbReference type="Google" id="ProtNLM"/>
    </source>
</evidence>
<dbReference type="AlphaFoldDB" id="A0AAN9LX32"/>
<dbReference type="GO" id="GO:0030289">
    <property type="term" value="C:protein phosphatase 4 complex"/>
    <property type="evidence" value="ECO:0007669"/>
    <property type="project" value="InterPro"/>
</dbReference>